<name>A0A3Q9EYD2_9ACTN</name>
<protein>
    <submittedName>
        <fullName evidence="1">Uncharacterized protein</fullName>
    </submittedName>
</protein>
<accession>A0A3Q9EYD2</accession>
<proteinExistence type="predicted"/>
<evidence type="ECO:0000313" key="1">
    <source>
        <dbReference type="EMBL" id="AZQ38138.1"/>
    </source>
</evidence>
<dbReference type="AlphaFoldDB" id="A0A3Q9EYD2"/>
<dbReference type="KEGG" id="scya:EJ357_35655"/>
<dbReference type="RefSeq" id="WP_126395797.1">
    <property type="nucleotide sequence ID" value="NZ_CP034539.1"/>
</dbReference>
<gene>
    <name evidence="1" type="ORF">EJ357_35655</name>
</gene>
<dbReference type="Proteomes" id="UP000280298">
    <property type="component" value="Chromosome"/>
</dbReference>
<dbReference type="EMBL" id="CP034539">
    <property type="protein sequence ID" value="AZQ38138.1"/>
    <property type="molecule type" value="Genomic_DNA"/>
</dbReference>
<dbReference type="OrthoDB" id="1447403at2"/>
<keyword evidence="2" id="KW-1185">Reference proteome</keyword>
<evidence type="ECO:0000313" key="2">
    <source>
        <dbReference type="Proteomes" id="UP000280298"/>
    </source>
</evidence>
<reference evidence="1 2" key="1">
    <citation type="journal article" date="2019" name="Int. J. Syst. Evol. Microbiol.">
        <title>Streptomyces cyaneochromogenes sp. nov., a blue pigment-producing actinomycete from manganese-contaminated soil.</title>
        <authorList>
            <person name="Tang X."/>
            <person name="Zhao J."/>
            <person name="Li K."/>
            <person name="Chen Z."/>
            <person name="Sun Y."/>
            <person name="Gao J."/>
        </authorList>
    </citation>
    <scope>NUCLEOTIDE SEQUENCE [LARGE SCALE GENOMIC DNA]</scope>
    <source>
        <strain evidence="1 2">MK-45</strain>
    </source>
</reference>
<organism evidence="1 2">
    <name type="scientific">Streptomyces cyaneochromogenes</name>
    <dbReference type="NCBI Taxonomy" id="2496836"/>
    <lineage>
        <taxon>Bacteria</taxon>
        <taxon>Bacillati</taxon>
        <taxon>Actinomycetota</taxon>
        <taxon>Actinomycetes</taxon>
        <taxon>Kitasatosporales</taxon>
        <taxon>Streptomycetaceae</taxon>
        <taxon>Streptomyces</taxon>
    </lineage>
</organism>
<sequence>MDAESTESLVEVWRRILAPSGTSWVLFEHGTCVVLKEPGDDLAGQASGILGEFGPVNVGSPAGDFNVLTLKDDLGWLVTSHHPDVVTHVAPDEPVDPSHLAVGIHGRTKRHRDGTELRVVHVEDRRATGD</sequence>